<keyword evidence="1" id="KW-0472">Membrane</keyword>
<gene>
    <name evidence="3" type="ORF">MQH31_20325</name>
</gene>
<dbReference type="GO" id="GO:0016209">
    <property type="term" value="F:antioxidant activity"/>
    <property type="evidence" value="ECO:0007669"/>
    <property type="project" value="InterPro"/>
</dbReference>
<dbReference type="PROSITE" id="PS51352">
    <property type="entry name" value="THIOREDOXIN_2"/>
    <property type="match status" value="1"/>
</dbReference>
<dbReference type="Pfam" id="PF00578">
    <property type="entry name" value="AhpC-TSA"/>
    <property type="match status" value="1"/>
</dbReference>
<dbReference type="EMBL" id="JALGAR010000011">
    <property type="protein sequence ID" value="MCI4660162.1"/>
    <property type="molecule type" value="Genomic_DNA"/>
</dbReference>
<dbReference type="InterPro" id="IPR050553">
    <property type="entry name" value="Thioredoxin_ResA/DsbE_sf"/>
</dbReference>
<comment type="caution">
    <text evidence="3">The sequence shown here is derived from an EMBL/GenBank/DDBJ whole genome shotgun (WGS) entry which is preliminary data.</text>
</comment>
<dbReference type="InterPro" id="IPR036249">
    <property type="entry name" value="Thioredoxin-like_sf"/>
</dbReference>
<dbReference type="CDD" id="cd02971">
    <property type="entry name" value="PRX_family"/>
    <property type="match status" value="1"/>
</dbReference>
<sequence length="223" mass="23561">MSSAPKNTQKAPAARSRRPGWFGWITGLLIAGIVLAGLYSVFASANTPKTAAAGTTTQSTYDVGTPGIGQRAPDFTLADNSGGKISLADYSGKNVLLFFQEGLACEPCWTQITSLETDAAKLQAAGIDAVVSITTDPAQQIARKTTDMGLKTPVLSDPDLVTSKKYQANEFGMMGTNTDGHSFILVGPDGTIKWRADYGGAPKYTMFVPVDQLLLDLKTDTTS</sequence>
<name>A0AA41QZ19_9MICO</name>
<dbReference type="InterPro" id="IPR013766">
    <property type="entry name" value="Thioredoxin_domain"/>
</dbReference>
<proteinExistence type="predicted"/>
<dbReference type="GO" id="GO:0016491">
    <property type="term" value="F:oxidoreductase activity"/>
    <property type="evidence" value="ECO:0007669"/>
    <property type="project" value="InterPro"/>
</dbReference>
<dbReference type="Gene3D" id="3.40.30.10">
    <property type="entry name" value="Glutaredoxin"/>
    <property type="match status" value="1"/>
</dbReference>
<keyword evidence="4" id="KW-1185">Reference proteome</keyword>
<keyword evidence="1" id="KW-0812">Transmembrane</keyword>
<dbReference type="AlphaFoldDB" id="A0AA41QZ19"/>
<feature type="transmembrane region" description="Helical" evidence="1">
    <location>
        <begin position="21"/>
        <end position="42"/>
    </location>
</feature>
<evidence type="ECO:0000313" key="4">
    <source>
        <dbReference type="Proteomes" id="UP001165341"/>
    </source>
</evidence>
<accession>A0AA41QZ19</accession>
<evidence type="ECO:0000313" key="3">
    <source>
        <dbReference type="EMBL" id="MCI4660162.1"/>
    </source>
</evidence>
<evidence type="ECO:0000259" key="2">
    <source>
        <dbReference type="PROSITE" id="PS51352"/>
    </source>
</evidence>
<dbReference type="SUPFAM" id="SSF52833">
    <property type="entry name" value="Thioredoxin-like"/>
    <property type="match status" value="1"/>
</dbReference>
<dbReference type="Proteomes" id="UP001165341">
    <property type="component" value="Unassembled WGS sequence"/>
</dbReference>
<reference evidence="3" key="1">
    <citation type="submission" date="2022-03" db="EMBL/GenBank/DDBJ databases">
        <title>Cryobacterium sp. nov. strain ZS14-85, isolated from Antarctic soil.</title>
        <authorList>
            <person name="Li J."/>
            <person name="Niu G."/>
        </authorList>
    </citation>
    <scope>NUCLEOTIDE SEQUENCE</scope>
    <source>
        <strain evidence="3">ZS14-85</strain>
    </source>
</reference>
<evidence type="ECO:0000256" key="1">
    <source>
        <dbReference type="SAM" id="Phobius"/>
    </source>
</evidence>
<dbReference type="PANTHER" id="PTHR42852">
    <property type="entry name" value="THIOL:DISULFIDE INTERCHANGE PROTEIN DSBE"/>
    <property type="match status" value="1"/>
</dbReference>
<dbReference type="InterPro" id="IPR000866">
    <property type="entry name" value="AhpC/TSA"/>
</dbReference>
<protein>
    <submittedName>
        <fullName evidence="3">Peroxiredoxin family protein</fullName>
    </submittedName>
</protein>
<keyword evidence="1" id="KW-1133">Transmembrane helix</keyword>
<dbReference type="RefSeq" id="WP_243013569.1">
    <property type="nucleotide sequence ID" value="NZ_JALGAR010000011.1"/>
</dbReference>
<dbReference type="PANTHER" id="PTHR42852:SF13">
    <property type="entry name" value="PROTEIN DIPZ"/>
    <property type="match status" value="1"/>
</dbReference>
<organism evidence="3 4">
    <name type="scientific">Cryobacterium zhongshanensis</name>
    <dbReference type="NCBI Taxonomy" id="2928153"/>
    <lineage>
        <taxon>Bacteria</taxon>
        <taxon>Bacillati</taxon>
        <taxon>Actinomycetota</taxon>
        <taxon>Actinomycetes</taxon>
        <taxon>Micrococcales</taxon>
        <taxon>Microbacteriaceae</taxon>
        <taxon>Cryobacterium</taxon>
    </lineage>
</organism>
<feature type="domain" description="Thioredoxin" evidence="2">
    <location>
        <begin position="66"/>
        <end position="222"/>
    </location>
</feature>